<comment type="caution">
    <text evidence="1">The sequence shown here is derived from an EMBL/GenBank/DDBJ whole genome shotgun (WGS) entry which is preliminary data.</text>
</comment>
<gene>
    <name evidence="1" type="ORF">EYF80_009562</name>
</gene>
<dbReference type="Proteomes" id="UP000314294">
    <property type="component" value="Unassembled WGS sequence"/>
</dbReference>
<sequence length="144" mass="15302">MLEPRSAELLEAEIEAEGCRFMLGPPRASAGLPVVRAAVLLAGSSGLVLKQSLGFGISVSHLEPDVCAGCDLAAPHWRCKAAALSCCSYTSSALDLRANSHTLLDQLITPHTLIRARRATVPGQEACGPVTVRHTEAQNRHPRQ</sequence>
<name>A0A4Z2IR37_9TELE</name>
<organism evidence="1 2">
    <name type="scientific">Liparis tanakae</name>
    <name type="common">Tanaka's snailfish</name>
    <dbReference type="NCBI Taxonomy" id="230148"/>
    <lineage>
        <taxon>Eukaryota</taxon>
        <taxon>Metazoa</taxon>
        <taxon>Chordata</taxon>
        <taxon>Craniata</taxon>
        <taxon>Vertebrata</taxon>
        <taxon>Euteleostomi</taxon>
        <taxon>Actinopterygii</taxon>
        <taxon>Neopterygii</taxon>
        <taxon>Teleostei</taxon>
        <taxon>Neoteleostei</taxon>
        <taxon>Acanthomorphata</taxon>
        <taxon>Eupercaria</taxon>
        <taxon>Perciformes</taxon>
        <taxon>Cottioidei</taxon>
        <taxon>Cottales</taxon>
        <taxon>Liparidae</taxon>
        <taxon>Liparis</taxon>
    </lineage>
</organism>
<reference evidence="1 2" key="1">
    <citation type="submission" date="2019-03" db="EMBL/GenBank/DDBJ databases">
        <title>First draft genome of Liparis tanakae, snailfish: a comprehensive survey of snailfish specific genes.</title>
        <authorList>
            <person name="Kim W."/>
            <person name="Song I."/>
            <person name="Jeong J.-H."/>
            <person name="Kim D."/>
            <person name="Kim S."/>
            <person name="Ryu S."/>
            <person name="Song J.Y."/>
            <person name="Lee S.K."/>
        </authorList>
    </citation>
    <scope>NUCLEOTIDE SEQUENCE [LARGE SCALE GENOMIC DNA]</scope>
    <source>
        <tissue evidence="1">Muscle</tissue>
    </source>
</reference>
<dbReference type="EMBL" id="SRLO01000056">
    <property type="protein sequence ID" value="TNN80237.1"/>
    <property type="molecule type" value="Genomic_DNA"/>
</dbReference>
<evidence type="ECO:0000313" key="1">
    <source>
        <dbReference type="EMBL" id="TNN80237.1"/>
    </source>
</evidence>
<protein>
    <submittedName>
        <fullName evidence="1">Uncharacterized protein</fullName>
    </submittedName>
</protein>
<dbReference type="AlphaFoldDB" id="A0A4Z2IR37"/>
<proteinExistence type="predicted"/>
<accession>A0A4Z2IR37</accession>
<keyword evidence="2" id="KW-1185">Reference proteome</keyword>
<evidence type="ECO:0000313" key="2">
    <source>
        <dbReference type="Proteomes" id="UP000314294"/>
    </source>
</evidence>